<evidence type="ECO:0000313" key="1">
    <source>
        <dbReference type="EMBL" id="GJE58445.1"/>
    </source>
</evidence>
<protein>
    <submittedName>
        <fullName evidence="1">Uncharacterized protein</fullName>
    </submittedName>
</protein>
<gene>
    <name evidence="1" type="ORF">MPOCJGCO_0526</name>
</gene>
<dbReference type="Proteomes" id="UP001055057">
    <property type="component" value="Unassembled WGS sequence"/>
</dbReference>
<name>A0ABQ4TXW8_9HYPH</name>
<reference evidence="1" key="2">
    <citation type="submission" date="2021-08" db="EMBL/GenBank/DDBJ databases">
        <authorList>
            <person name="Tani A."/>
            <person name="Ola A."/>
            <person name="Ogura Y."/>
            <person name="Katsura K."/>
            <person name="Hayashi T."/>
        </authorList>
    </citation>
    <scope>NUCLEOTIDE SEQUENCE</scope>
    <source>
        <strain evidence="1">DSM 23632</strain>
    </source>
</reference>
<proteinExistence type="predicted"/>
<sequence>MAQPFEVEGAMKWALRPLGRMARPFFTPSTSVERLMRTQSSTEPALPCSSGMFQCEGTTMRAASG</sequence>
<reference evidence="1" key="1">
    <citation type="journal article" date="2021" name="Front. Microbiol.">
        <title>Comprehensive Comparative Genomics and Phenotyping of Methylobacterium Species.</title>
        <authorList>
            <person name="Alessa O."/>
            <person name="Ogura Y."/>
            <person name="Fujitani Y."/>
            <person name="Takami H."/>
            <person name="Hayashi T."/>
            <person name="Sahin N."/>
            <person name="Tani A."/>
        </authorList>
    </citation>
    <scope>NUCLEOTIDE SEQUENCE</scope>
    <source>
        <strain evidence="1">DSM 23632</strain>
    </source>
</reference>
<evidence type="ECO:0000313" key="2">
    <source>
        <dbReference type="Proteomes" id="UP001055057"/>
    </source>
</evidence>
<accession>A0ABQ4TXW8</accession>
<dbReference type="EMBL" id="BPRB01000033">
    <property type="protein sequence ID" value="GJE58445.1"/>
    <property type="molecule type" value="Genomic_DNA"/>
</dbReference>
<organism evidence="1 2">
    <name type="scientific">Methylobacterium trifolii</name>
    <dbReference type="NCBI Taxonomy" id="1003092"/>
    <lineage>
        <taxon>Bacteria</taxon>
        <taxon>Pseudomonadati</taxon>
        <taxon>Pseudomonadota</taxon>
        <taxon>Alphaproteobacteria</taxon>
        <taxon>Hyphomicrobiales</taxon>
        <taxon>Methylobacteriaceae</taxon>
        <taxon>Methylobacterium</taxon>
    </lineage>
</organism>
<keyword evidence="2" id="KW-1185">Reference proteome</keyword>
<comment type="caution">
    <text evidence="1">The sequence shown here is derived from an EMBL/GenBank/DDBJ whole genome shotgun (WGS) entry which is preliminary data.</text>
</comment>